<gene>
    <name evidence="1" type="ORF">CRHIZ90672A_00013354</name>
</gene>
<accession>A0A9N9V848</accession>
<dbReference type="AlphaFoldDB" id="A0A9N9V848"/>
<organism evidence="1 2">
    <name type="scientific">Clonostachys rhizophaga</name>
    <dbReference type="NCBI Taxonomy" id="160324"/>
    <lineage>
        <taxon>Eukaryota</taxon>
        <taxon>Fungi</taxon>
        <taxon>Dikarya</taxon>
        <taxon>Ascomycota</taxon>
        <taxon>Pezizomycotina</taxon>
        <taxon>Sordariomycetes</taxon>
        <taxon>Hypocreomycetidae</taxon>
        <taxon>Hypocreales</taxon>
        <taxon>Bionectriaceae</taxon>
        <taxon>Clonostachys</taxon>
    </lineage>
</organism>
<reference evidence="1" key="1">
    <citation type="submission" date="2021-10" db="EMBL/GenBank/DDBJ databases">
        <authorList>
            <person name="Piombo E."/>
        </authorList>
    </citation>
    <scope>NUCLEOTIDE SEQUENCE</scope>
</reference>
<sequence>MLDACFMCRVNGWELYLDTVVAYVAGIGDEEEDLDAGESSLQLGWRRLGDLVGLHLRMLEKMVVRAAAKAPCCGEYADCLHGARYSRFALFLSKYEDMEL</sequence>
<evidence type="ECO:0000313" key="1">
    <source>
        <dbReference type="EMBL" id="CAH0021135.1"/>
    </source>
</evidence>
<comment type="caution">
    <text evidence="1">The sequence shown here is derived from an EMBL/GenBank/DDBJ whole genome shotgun (WGS) entry which is preliminary data.</text>
</comment>
<evidence type="ECO:0000313" key="2">
    <source>
        <dbReference type="Proteomes" id="UP000696573"/>
    </source>
</evidence>
<dbReference type="EMBL" id="CABFNQ020000652">
    <property type="protein sequence ID" value="CAH0021135.1"/>
    <property type="molecule type" value="Genomic_DNA"/>
</dbReference>
<name>A0A9N9V848_9HYPO</name>
<protein>
    <submittedName>
        <fullName evidence="1">Uncharacterized protein</fullName>
    </submittedName>
</protein>
<dbReference type="Proteomes" id="UP000696573">
    <property type="component" value="Unassembled WGS sequence"/>
</dbReference>
<proteinExistence type="predicted"/>
<keyword evidence="2" id="KW-1185">Reference proteome</keyword>